<keyword evidence="3" id="KW-1185">Reference proteome</keyword>
<evidence type="ECO:0000313" key="2">
    <source>
        <dbReference type="EMBL" id="RMZ96906.1"/>
    </source>
</evidence>
<protein>
    <submittedName>
        <fullName evidence="2">Uncharacterized protein</fullName>
    </submittedName>
</protein>
<proteinExistence type="predicted"/>
<sequence>MLTHGKSVHCFQAQISSDYYTMVANSSSFMRHYVRVITNRMVNNWNQLTPDSNQTHFRLVLTAIIMQMIAFHLWFIMELNISKIKRYKFYFINKNKAIEKKPSLRFKKIIQQFLEKYHYKIFSNIELCPSKLSLNITQKVEKI</sequence>
<evidence type="ECO:0000256" key="1">
    <source>
        <dbReference type="SAM" id="Phobius"/>
    </source>
</evidence>
<reference evidence="2 3" key="1">
    <citation type="journal article" date="2018" name="Sci. Rep.">
        <title>Genomic signatures of local adaptation to the degree of environmental predictability in rotifers.</title>
        <authorList>
            <person name="Franch-Gras L."/>
            <person name="Hahn C."/>
            <person name="Garcia-Roger E.M."/>
            <person name="Carmona M.J."/>
            <person name="Serra M."/>
            <person name="Gomez A."/>
        </authorList>
    </citation>
    <scope>NUCLEOTIDE SEQUENCE [LARGE SCALE GENOMIC DNA]</scope>
    <source>
        <strain evidence="2">HYR1</strain>
    </source>
</reference>
<name>A0A3M7PCS7_BRAPC</name>
<keyword evidence="1" id="KW-0472">Membrane</keyword>
<dbReference type="AlphaFoldDB" id="A0A3M7PCS7"/>
<dbReference type="EMBL" id="REGN01011789">
    <property type="protein sequence ID" value="RMZ96906.1"/>
    <property type="molecule type" value="Genomic_DNA"/>
</dbReference>
<gene>
    <name evidence="2" type="ORF">BpHYR1_037491</name>
</gene>
<comment type="caution">
    <text evidence="2">The sequence shown here is derived from an EMBL/GenBank/DDBJ whole genome shotgun (WGS) entry which is preliminary data.</text>
</comment>
<feature type="non-terminal residue" evidence="2">
    <location>
        <position position="143"/>
    </location>
</feature>
<feature type="transmembrane region" description="Helical" evidence="1">
    <location>
        <begin position="57"/>
        <end position="77"/>
    </location>
</feature>
<organism evidence="2 3">
    <name type="scientific">Brachionus plicatilis</name>
    <name type="common">Marine rotifer</name>
    <name type="synonym">Brachionus muelleri</name>
    <dbReference type="NCBI Taxonomy" id="10195"/>
    <lineage>
        <taxon>Eukaryota</taxon>
        <taxon>Metazoa</taxon>
        <taxon>Spiralia</taxon>
        <taxon>Gnathifera</taxon>
        <taxon>Rotifera</taxon>
        <taxon>Eurotatoria</taxon>
        <taxon>Monogononta</taxon>
        <taxon>Pseudotrocha</taxon>
        <taxon>Ploima</taxon>
        <taxon>Brachionidae</taxon>
        <taxon>Brachionus</taxon>
    </lineage>
</organism>
<dbReference type="Proteomes" id="UP000276133">
    <property type="component" value="Unassembled WGS sequence"/>
</dbReference>
<accession>A0A3M7PCS7</accession>
<keyword evidence="1" id="KW-0812">Transmembrane</keyword>
<keyword evidence="1" id="KW-1133">Transmembrane helix</keyword>
<evidence type="ECO:0000313" key="3">
    <source>
        <dbReference type="Proteomes" id="UP000276133"/>
    </source>
</evidence>